<proteinExistence type="inferred from homology"/>
<dbReference type="EMBL" id="ALIF01000001">
    <property type="protein sequence ID" value="EJO16504.1"/>
    <property type="molecule type" value="Genomic_DNA"/>
</dbReference>
<dbReference type="AlphaFoldDB" id="J7TQB3"/>
<organism evidence="6 7">
    <name type="scientific">Streptococcus salivarius K12</name>
    <dbReference type="NCBI Taxonomy" id="1200793"/>
    <lineage>
        <taxon>Bacteria</taxon>
        <taxon>Bacillati</taxon>
        <taxon>Bacillota</taxon>
        <taxon>Bacilli</taxon>
        <taxon>Lactobacillales</taxon>
        <taxon>Streptococcaceae</taxon>
        <taxon>Streptococcus</taxon>
    </lineage>
</organism>
<dbReference type="PANTHER" id="PTHR30346:SF0">
    <property type="entry name" value="HCA OPERON TRANSCRIPTIONAL ACTIVATOR HCAR"/>
    <property type="match status" value="1"/>
</dbReference>
<dbReference type="InterPro" id="IPR000847">
    <property type="entry name" value="LysR_HTH_N"/>
</dbReference>
<evidence type="ECO:0000256" key="3">
    <source>
        <dbReference type="ARBA" id="ARBA00023125"/>
    </source>
</evidence>
<feature type="domain" description="HTH lysR-type" evidence="5">
    <location>
        <begin position="24"/>
        <end position="81"/>
    </location>
</feature>
<evidence type="ECO:0000313" key="6">
    <source>
        <dbReference type="EMBL" id="EJO16504.1"/>
    </source>
</evidence>
<dbReference type="Gene3D" id="1.10.10.10">
    <property type="entry name" value="Winged helix-like DNA-binding domain superfamily/Winged helix DNA-binding domain"/>
    <property type="match status" value="1"/>
</dbReference>
<sequence>MLILDFSFCYNMTYNHIFLKGMLMNFQQCRYVQTIAETGSFSKAAKKLFLTQPNLSASIRDLEEELGVQLFERSNTGAKLTDDGHDFLKYAKRILGELDLLEGRYRKSFKKSFTVASHHYDFLSLPMAHIAQRFRSDYQEFQLIETTTRKLLKSVESFESDLGIIYLDEDNDHILERSFQHMDLTFTPLGEFETKIFLGRQHPLAHKKSLNLKDLEGYPQVRFRQESSGIHFDEDPLEVLPDQQVIYSNDRGSVMNLLCASDSYASGLGIVNSFIKDQIVLLPLKNSPKHTLGFVTNNKQKQSAIIQAFIEEIQDSLLPHH</sequence>
<dbReference type="FunFam" id="1.10.10.10:FF:000001">
    <property type="entry name" value="LysR family transcriptional regulator"/>
    <property type="match status" value="1"/>
</dbReference>
<dbReference type="PANTHER" id="PTHR30346">
    <property type="entry name" value="TRANSCRIPTIONAL DUAL REGULATOR HCAR-RELATED"/>
    <property type="match status" value="1"/>
</dbReference>
<dbReference type="PRINTS" id="PR00039">
    <property type="entry name" value="HTHLYSR"/>
</dbReference>
<dbReference type="InterPro" id="IPR036388">
    <property type="entry name" value="WH-like_DNA-bd_sf"/>
</dbReference>
<dbReference type="Pfam" id="PF00126">
    <property type="entry name" value="HTH_1"/>
    <property type="match status" value="1"/>
</dbReference>
<dbReference type="InterPro" id="IPR036390">
    <property type="entry name" value="WH_DNA-bd_sf"/>
</dbReference>
<evidence type="ECO:0000256" key="4">
    <source>
        <dbReference type="ARBA" id="ARBA00023163"/>
    </source>
</evidence>
<evidence type="ECO:0000259" key="5">
    <source>
        <dbReference type="PROSITE" id="PS50931"/>
    </source>
</evidence>
<keyword evidence="3" id="KW-0238">DNA-binding</keyword>
<reference evidence="6 7" key="1">
    <citation type="journal article" date="2012" name="J. Bacteriol.">
        <title>Genome Sequence of the Lantibiotic Bacteriocin Producer Streptococcus salivarius Strain K12.</title>
        <authorList>
            <person name="Barretto C."/>
            <person name="Alvarez-Martin P."/>
            <person name="Foata F."/>
            <person name="Renault P."/>
            <person name="Berger B."/>
        </authorList>
    </citation>
    <scope>NUCLEOTIDE SEQUENCE [LARGE SCALE GENOMIC DNA]</scope>
    <source>
        <strain evidence="6 7">K12</strain>
    </source>
</reference>
<comment type="caution">
    <text evidence="6">The sequence shown here is derived from an EMBL/GenBank/DDBJ whole genome shotgun (WGS) entry which is preliminary data.</text>
</comment>
<gene>
    <name evidence="6" type="ORF">RSSL_02148</name>
</gene>
<dbReference type="CDD" id="cd05466">
    <property type="entry name" value="PBP2_LTTR_substrate"/>
    <property type="match status" value="1"/>
</dbReference>
<dbReference type="Pfam" id="PF03466">
    <property type="entry name" value="LysR_substrate"/>
    <property type="match status" value="1"/>
</dbReference>
<dbReference type="PROSITE" id="PS50931">
    <property type="entry name" value="HTH_LYSR"/>
    <property type="match status" value="1"/>
</dbReference>
<comment type="similarity">
    <text evidence="1">Belongs to the LysR transcriptional regulatory family.</text>
</comment>
<dbReference type="SUPFAM" id="SSF46785">
    <property type="entry name" value="Winged helix' DNA-binding domain"/>
    <property type="match status" value="1"/>
</dbReference>
<dbReference type="PATRIC" id="fig|1200793.3.peg.404"/>
<dbReference type="SUPFAM" id="SSF53850">
    <property type="entry name" value="Periplasmic binding protein-like II"/>
    <property type="match status" value="1"/>
</dbReference>
<dbReference type="Proteomes" id="UP000006983">
    <property type="component" value="Unassembled WGS sequence"/>
</dbReference>
<evidence type="ECO:0000256" key="2">
    <source>
        <dbReference type="ARBA" id="ARBA00023015"/>
    </source>
</evidence>
<dbReference type="Gene3D" id="3.40.190.290">
    <property type="match status" value="1"/>
</dbReference>
<accession>J7TQB3</accession>
<dbReference type="GO" id="GO:0032993">
    <property type="term" value="C:protein-DNA complex"/>
    <property type="evidence" value="ECO:0007669"/>
    <property type="project" value="TreeGrafter"/>
</dbReference>
<name>J7TQB3_STRSL</name>
<evidence type="ECO:0000313" key="7">
    <source>
        <dbReference type="Proteomes" id="UP000006983"/>
    </source>
</evidence>
<dbReference type="GO" id="GO:0003677">
    <property type="term" value="F:DNA binding"/>
    <property type="evidence" value="ECO:0007669"/>
    <property type="project" value="UniProtKB-KW"/>
</dbReference>
<keyword evidence="7" id="KW-1185">Reference proteome</keyword>
<keyword evidence="4" id="KW-0804">Transcription</keyword>
<keyword evidence="2" id="KW-0805">Transcription regulation</keyword>
<evidence type="ECO:0000256" key="1">
    <source>
        <dbReference type="ARBA" id="ARBA00009437"/>
    </source>
</evidence>
<dbReference type="GO" id="GO:0003700">
    <property type="term" value="F:DNA-binding transcription factor activity"/>
    <property type="evidence" value="ECO:0007669"/>
    <property type="project" value="InterPro"/>
</dbReference>
<protein>
    <submittedName>
        <fullName evidence="6">Transcriptional regulator, LysR family</fullName>
    </submittedName>
</protein>
<dbReference type="InterPro" id="IPR005119">
    <property type="entry name" value="LysR_subst-bd"/>
</dbReference>